<dbReference type="RefSeq" id="WP_181831713.1">
    <property type="nucleotide sequence ID" value="NZ_UYIQ01000001.1"/>
</dbReference>
<evidence type="ECO:0000313" key="1">
    <source>
        <dbReference type="EMBL" id="VDG82254.1"/>
    </source>
</evidence>
<dbReference type="Proteomes" id="UP000276733">
    <property type="component" value="Unassembled WGS sequence"/>
</dbReference>
<name>A0A7Z8YDB1_CAPOC</name>
<sequence>MNDIRDIKRTINQDIVKKIFSNKANAVAFLELYDGYERRTLIKQSSNELFSEIVKIWNYNDAKDKIRHIFKSLPKFQNGLNGEENIAILLKEWRTLGLGKLNWPFSQGQFDSFVQTLNAENNTRSEKDEKVKLAAVKYRRIKELNTERNDFLETLVFLKNDNIIPTLSHIRGVDFFIDGVSYDQKVSRSPTNEFKRDFGEHWKTTAIEHPEKVAEYLYKYQDEGRFGANPRLLIVYLDEDISPIRIQQIIENTNLVTPFTISFDFNHKDIGLKTYRTEAFVILLHN</sequence>
<organism evidence="1 2">
    <name type="scientific">Capnocytophaga ochracea</name>
    <dbReference type="NCBI Taxonomy" id="1018"/>
    <lineage>
        <taxon>Bacteria</taxon>
        <taxon>Pseudomonadati</taxon>
        <taxon>Bacteroidota</taxon>
        <taxon>Flavobacteriia</taxon>
        <taxon>Flavobacteriales</taxon>
        <taxon>Flavobacteriaceae</taxon>
        <taxon>Capnocytophaga</taxon>
    </lineage>
</organism>
<accession>A0A7Z8YDB1</accession>
<dbReference type="AlphaFoldDB" id="A0A7Z8YDB1"/>
<gene>
    <name evidence="1" type="ORF">NCTC11458_01561</name>
</gene>
<reference evidence="1 2" key="1">
    <citation type="submission" date="2018-11" db="EMBL/GenBank/DDBJ databases">
        <authorList>
            <consortium name="Pathogen Informatics"/>
        </authorList>
    </citation>
    <scope>NUCLEOTIDE SEQUENCE [LARGE SCALE GENOMIC DNA]</scope>
    <source>
        <strain evidence="1 2">NCTC11458</strain>
    </source>
</reference>
<evidence type="ECO:0000313" key="2">
    <source>
        <dbReference type="Proteomes" id="UP000276733"/>
    </source>
</evidence>
<dbReference type="EMBL" id="UYIQ01000001">
    <property type="protein sequence ID" value="VDG82254.1"/>
    <property type="molecule type" value="Genomic_DNA"/>
</dbReference>
<protein>
    <submittedName>
        <fullName evidence="1">Uncharacterized protein</fullName>
    </submittedName>
</protein>
<comment type="caution">
    <text evidence="1">The sequence shown here is derived from an EMBL/GenBank/DDBJ whole genome shotgun (WGS) entry which is preliminary data.</text>
</comment>
<proteinExistence type="predicted"/>